<sequence>ELFKLLDAGKFAKEAIGLILKEAASDPSSDLTSIIERLGLGALGEDEIEEIIDEIIRSRMDFILKRGERAVGPLMGPVMERLRGRVDGRRVNEILKAKIEKVLEDSS</sequence>
<keyword evidence="4" id="KW-0648">Protein biosynthesis</keyword>
<reference evidence="6" key="1">
    <citation type="journal article" date="2020" name="mSystems">
        <title>Genome- and Community-Level Interaction Insights into Carbon Utilization and Element Cycling Functions of Hydrothermarchaeota in Hydrothermal Sediment.</title>
        <authorList>
            <person name="Zhou Z."/>
            <person name="Liu Y."/>
            <person name="Xu W."/>
            <person name="Pan J."/>
            <person name="Luo Z.H."/>
            <person name="Li M."/>
        </authorList>
    </citation>
    <scope>NUCLEOTIDE SEQUENCE [LARGE SCALE GENOMIC DNA]</scope>
    <source>
        <strain evidence="6">HyVt-185</strain>
    </source>
</reference>
<evidence type="ECO:0000256" key="4">
    <source>
        <dbReference type="ARBA" id="ARBA00022917"/>
    </source>
</evidence>
<dbReference type="GO" id="GO:0005524">
    <property type="term" value="F:ATP binding"/>
    <property type="evidence" value="ECO:0007669"/>
    <property type="project" value="UniProtKB-KW"/>
</dbReference>
<dbReference type="GO" id="GO:0016884">
    <property type="term" value="F:carbon-nitrogen ligase activity, with glutamine as amido-N-donor"/>
    <property type="evidence" value="ECO:0007669"/>
    <property type="project" value="InterPro"/>
</dbReference>
<comment type="caution">
    <text evidence="6">The sequence shown here is derived from an EMBL/GenBank/DDBJ whole genome shotgun (WGS) entry which is preliminary data.</text>
</comment>
<evidence type="ECO:0000256" key="1">
    <source>
        <dbReference type="ARBA" id="ARBA00022598"/>
    </source>
</evidence>
<dbReference type="InterPro" id="IPR003789">
    <property type="entry name" value="Asn/Gln_tRNA_amidoTrase-B-like"/>
</dbReference>
<dbReference type="InterPro" id="IPR023168">
    <property type="entry name" value="GatB_Yqey_C_2"/>
</dbReference>
<dbReference type="GO" id="GO:0006412">
    <property type="term" value="P:translation"/>
    <property type="evidence" value="ECO:0007669"/>
    <property type="project" value="UniProtKB-KW"/>
</dbReference>
<keyword evidence="2" id="KW-0547">Nucleotide-binding</keyword>
<dbReference type="Gene3D" id="1.10.10.410">
    <property type="match status" value="1"/>
</dbReference>
<keyword evidence="3" id="KW-0067">ATP-binding</keyword>
<dbReference type="Pfam" id="PF02637">
    <property type="entry name" value="GatB_Yqey"/>
    <property type="match status" value="1"/>
</dbReference>
<organism evidence="6">
    <name type="scientific">Candidatus Syntropharchaeum butanivorans</name>
    <dbReference type="NCBI Taxonomy" id="1839936"/>
    <lineage>
        <taxon>Archaea</taxon>
        <taxon>Methanobacteriati</taxon>
        <taxon>Methanobacteriota</taxon>
        <taxon>Stenosarchaea group</taxon>
        <taxon>Methanomicrobia</taxon>
        <taxon>Methanosarcinales</taxon>
        <taxon>ANME-2 cluster</taxon>
        <taxon>Candidatus Syntropharchaeum</taxon>
    </lineage>
</organism>
<evidence type="ECO:0000256" key="2">
    <source>
        <dbReference type="ARBA" id="ARBA00022741"/>
    </source>
</evidence>
<feature type="domain" description="Asn/Gln amidotransferase" evidence="5">
    <location>
        <begin position="1"/>
        <end position="99"/>
    </location>
</feature>
<proteinExistence type="predicted"/>
<gene>
    <name evidence="6" type="ORF">ENG09_03710</name>
</gene>
<dbReference type="SMART" id="SM00845">
    <property type="entry name" value="GatB_Yqey"/>
    <property type="match status" value="1"/>
</dbReference>
<name>A0A7C0X177_9EURY</name>
<dbReference type="EMBL" id="DQZR01000156">
    <property type="protein sequence ID" value="HDM36345.1"/>
    <property type="molecule type" value="Genomic_DNA"/>
</dbReference>
<dbReference type="SUPFAM" id="SSF89095">
    <property type="entry name" value="GatB/YqeY motif"/>
    <property type="match status" value="1"/>
</dbReference>
<accession>A0A7C0X177</accession>
<feature type="non-terminal residue" evidence="6">
    <location>
        <position position="1"/>
    </location>
</feature>
<keyword evidence="1" id="KW-0436">Ligase</keyword>
<protein>
    <submittedName>
        <fullName evidence="6">Glu-tRNA(Gln) amidotransferase GatDE subunit E</fullName>
    </submittedName>
</protein>
<dbReference type="AlphaFoldDB" id="A0A7C0X177"/>
<dbReference type="InterPro" id="IPR018027">
    <property type="entry name" value="Asn/Gln_amidotransferase"/>
</dbReference>
<evidence type="ECO:0000256" key="3">
    <source>
        <dbReference type="ARBA" id="ARBA00022840"/>
    </source>
</evidence>
<dbReference type="Proteomes" id="UP000885863">
    <property type="component" value="Unassembled WGS sequence"/>
</dbReference>
<evidence type="ECO:0000259" key="5">
    <source>
        <dbReference type="SMART" id="SM00845"/>
    </source>
</evidence>
<evidence type="ECO:0000313" key="6">
    <source>
        <dbReference type="EMBL" id="HDM36345.1"/>
    </source>
</evidence>